<keyword evidence="3" id="KW-1185">Reference proteome</keyword>
<gene>
    <name evidence="2" type="ORF">Q2T77_36705</name>
</gene>
<accession>A0ABT8SFT7</accession>
<keyword evidence="2" id="KW-0378">Hydrolase</keyword>
<evidence type="ECO:0000313" key="2">
    <source>
        <dbReference type="EMBL" id="MDO1537789.1"/>
    </source>
</evidence>
<proteinExistence type="predicted"/>
<dbReference type="EMBL" id="JAUKVY010000049">
    <property type="protein sequence ID" value="MDO1537789.1"/>
    <property type="molecule type" value="Genomic_DNA"/>
</dbReference>
<feature type="chain" id="PRO_5045802607" evidence="1">
    <location>
        <begin position="23"/>
        <end position="116"/>
    </location>
</feature>
<name>A0ABT8SFT7_9BURK</name>
<protein>
    <submittedName>
        <fullName evidence="2">Alpha/beta hydrolase</fullName>
    </submittedName>
</protein>
<evidence type="ECO:0000313" key="3">
    <source>
        <dbReference type="Proteomes" id="UP001169027"/>
    </source>
</evidence>
<evidence type="ECO:0000256" key="1">
    <source>
        <dbReference type="SAM" id="SignalP"/>
    </source>
</evidence>
<comment type="caution">
    <text evidence="2">The sequence shown here is derived from an EMBL/GenBank/DDBJ whole genome shotgun (WGS) entry which is preliminary data.</text>
</comment>
<organism evidence="2 3">
    <name type="scientific">Variovorax ginsengisoli</name>
    <dbReference type="NCBI Taxonomy" id="363844"/>
    <lineage>
        <taxon>Bacteria</taxon>
        <taxon>Pseudomonadati</taxon>
        <taxon>Pseudomonadota</taxon>
        <taxon>Betaproteobacteria</taxon>
        <taxon>Burkholderiales</taxon>
        <taxon>Comamonadaceae</taxon>
        <taxon>Variovorax</taxon>
    </lineage>
</organism>
<sequence>MKTSKIIAAAALSILAAAAAQAETYQGVQAPVSANSRAEVNAQAVVAARSENPYADGVSSRVAPALTASADRAVIRSQAVATAHEPNQNLDRKAFVNSVVPSQYNITRPVTQQAGL</sequence>
<dbReference type="GO" id="GO:0016787">
    <property type="term" value="F:hydrolase activity"/>
    <property type="evidence" value="ECO:0007669"/>
    <property type="project" value="UniProtKB-KW"/>
</dbReference>
<dbReference type="Proteomes" id="UP001169027">
    <property type="component" value="Unassembled WGS sequence"/>
</dbReference>
<feature type="signal peptide" evidence="1">
    <location>
        <begin position="1"/>
        <end position="22"/>
    </location>
</feature>
<keyword evidence="1" id="KW-0732">Signal</keyword>
<reference evidence="2" key="1">
    <citation type="submission" date="2023-06" db="EMBL/GenBank/DDBJ databases">
        <authorList>
            <person name="Jiang Y."/>
            <person name="Liu Q."/>
        </authorList>
    </citation>
    <scope>NUCLEOTIDE SEQUENCE</scope>
    <source>
        <strain evidence="2">CGMCC 1.12090</strain>
    </source>
</reference>